<name>A0A2R8A9K9_9RHOB</name>
<dbReference type="SUPFAM" id="SSF54631">
    <property type="entry name" value="CBS-domain pair"/>
    <property type="match status" value="1"/>
</dbReference>
<evidence type="ECO:0000313" key="5">
    <source>
        <dbReference type="EMBL" id="SPF28931.1"/>
    </source>
</evidence>
<dbReference type="PANTHER" id="PTHR43080">
    <property type="entry name" value="CBS DOMAIN-CONTAINING PROTEIN CBSX3, MITOCHONDRIAL"/>
    <property type="match status" value="1"/>
</dbReference>
<keyword evidence="3" id="KW-0472">Membrane</keyword>
<feature type="domain" description="CBS" evidence="4">
    <location>
        <begin position="84"/>
        <end position="144"/>
    </location>
</feature>
<accession>A0A2R8A9K9</accession>
<keyword evidence="3" id="KW-0812">Transmembrane</keyword>
<evidence type="ECO:0000313" key="6">
    <source>
        <dbReference type="Proteomes" id="UP000244932"/>
    </source>
</evidence>
<dbReference type="InterPro" id="IPR000644">
    <property type="entry name" value="CBS_dom"/>
</dbReference>
<protein>
    <submittedName>
        <fullName evidence="5">Hypoxic response protein 1</fullName>
    </submittedName>
</protein>
<feature type="transmembrane region" description="Helical" evidence="3">
    <location>
        <begin position="154"/>
        <end position="174"/>
    </location>
</feature>
<dbReference type="AlphaFoldDB" id="A0A2R8A9K9"/>
<keyword evidence="3" id="KW-1133">Transmembrane helix</keyword>
<sequence>MAKEKRAMRLADRPEFATKPAPLTTTADVSIRAAVDMMAERDYGSVFIVDDENKVIGVLTERDIIKRVVSKGVDTDTTPISTVMTANPRVATEDDDLLDWLRIMSNERFRRLPVVDADGRIKAVFTQGDFVSYTWPDLVYQAQQYARAQIASNFPILLIGGGIAVYTILMALVFSSMD</sequence>
<organism evidence="5 6">
    <name type="scientific">Pontivivens insulae</name>
    <dbReference type="NCBI Taxonomy" id="1639689"/>
    <lineage>
        <taxon>Bacteria</taxon>
        <taxon>Pseudomonadati</taxon>
        <taxon>Pseudomonadota</taxon>
        <taxon>Alphaproteobacteria</taxon>
        <taxon>Rhodobacterales</taxon>
        <taxon>Paracoccaceae</taxon>
        <taxon>Pontivivens</taxon>
    </lineage>
</organism>
<dbReference type="OrthoDB" id="9807125at2"/>
<evidence type="ECO:0000256" key="3">
    <source>
        <dbReference type="SAM" id="Phobius"/>
    </source>
</evidence>
<dbReference type="PANTHER" id="PTHR43080:SF2">
    <property type="entry name" value="CBS DOMAIN-CONTAINING PROTEIN"/>
    <property type="match status" value="1"/>
</dbReference>
<dbReference type="RefSeq" id="WP_108781672.1">
    <property type="nucleotide sequence ID" value="NZ_OMKW01000002.1"/>
</dbReference>
<gene>
    <name evidence="5" type="primary">hrp1</name>
    <name evidence="5" type="ORF">POI8812_01234</name>
</gene>
<reference evidence="5 6" key="1">
    <citation type="submission" date="2018-03" db="EMBL/GenBank/DDBJ databases">
        <authorList>
            <person name="Keele B.F."/>
        </authorList>
    </citation>
    <scope>NUCLEOTIDE SEQUENCE [LARGE SCALE GENOMIC DNA]</scope>
    <source>
        <strain evidence="5 6">CeCT 8812</strain>
    </source>
</reference>
<dbReference type="InterPro" id="IPR046342">
    <property type="entry name" value="CBS_dom_sf"/>
</dbReference>
<dbReference type="Pfam" id="PF00571">
    <property type="entry name" value="CBS"/>
    <property type="match status" value="2"/>
</dbReference>
<keyword evidence="6" id="KW-1185">Reference proteome</keyword>
<feature type="domain" description="CBS" evidence="4">
    <location>
        <begin position="17"/>
        <end position="75"/>
    </location>
</feature>
<dbReference type="PROSITE" id="PS51371">
    <property type="entry name" value="CBS"/>
    <property type="match status" value="2"/>
</dbReference>
<dbReference type="Proteomes" id="UP000244932">
    <property type="component" value="Unassembled WGS sequence"/>
</dbReference>
<dbReference type="InterPro" id="IPR051257">
    <property type="entry name" value="Diverse_CBS-Domain"/>
</dbReference>
<evidence type="ECO:0000256" key="2">
    <source>
        <dbReference type="PROSITE-ProRule" id="PRU00703"/>
    </source>
</evidence>
<dbReference type="SMART" id="SM00116">
    <property type="entry name" value="CBS"/>
    <property type="match status" value="2"/>
</dbReference>
<evidence type="ECO:0000256" key="1">
    <source>
        <dbReference type="ARBA" id="ARBA00023122"/>
    </source>
</evidence>
<dbReference type="EMBL" id="OMKW01000002">
    <property type="protein sequence ID" value="SPF28931.1"/>
    <property type="molecule type" value="Genomic_DNA"/>
</dbReference>
<keyword evidence="1 2" id="KW-0129">CBS domain</keyword>
<evidence type="ECO:0000259" key="4">
    <source>
        <dbReference type="PROSITE" id="PS51371"/>
    </source>
</evidence>
<dbReference type="Gene3D" id="3.10.580.10">
    <property type="entry name" value="CBS-domain"/>
    <property type="match status" value="1"/>
</dbReference>
<proteinExistence type="predicted"/>